<name>A0A917KEW5_9ACTN</name>
<reference evidence="2" key="2">
    <citation type="submission" date="2020-09" db="EMBL/GenBank/DDBJ databases">
        <authorList>
            <person name="Sun Q."/>
            <person name="Zhou Y."/>
        </authorList>
    </citation>
    <scope>NUCLEOTIDE SEQUENCE</scope>
    <source>
        <strain evidence="2">CGMCC 4.7272</strain>
    </source>
</reference>
<dbReference type="Proteomes" id="UP000625682">
    <property type="component" value="Unassembled WGS sequence"/>
</dbReference>
<evidence type="ECO:0000256" key="1">
    <source>
        <dbReference type="SAM" id="MobiDB-lite"/>
    </source>
</evidence>
<accession>A0A917KEW5</accession>
<dbReference type="EMBL" id="BMMU01000001">
    <property type="protein sequence ID" value="GGJ09712.1"/>
    <property type="molecule type" value="Genomic_DNA"/>
</dbReference>
<reference evidence="2" key="1">
    <citation type="journal article" date="2014" name="Int. J. Syst. Evol. Microbiol.">
        <title>Complete genome sequence of Corynebacterium casei LMG S-19264T (=DSM 44701T), isolated from a smear-ripened cheese.</title>
        <authorList>
            <consortium name="US DOE Joint Genome Institute (JGI-PGF)"/>
            <person name="Walter F."/>
            <person name="Albersmeier A."/>
            <person name="Kalinowski J."/>
            <person name="Ruckert C."/>
        </authorList>
    </citation>
    <scope>NUCLEOTIDE SEQUENCE</scope>
    <source>
        <strain evidence="2">CGMCC 4.7272</strain>
    </source>
</reference>
<sequence>MLCDGSRAGAGAGTEGARRAGATRPGESRPNGTRELTLALTSRDKAGNWSSWYDTNIPIAEKRYQQHIAELHTREYE</sequence>
<feature type="region of interest" description="Disordered" evidence="1">
    <location>
        <begin position="1"/>
        <end position="34"/>
    </location>
</feature>
<comment type="caution">
    <text evidence="2">The sequence shown here is derived from an EMBL/GenBank/DDBJ whole genome shotgun (WGS) entry which is preliminary data.</text>
</comment>
<organism evidence="2 3">
    <name type="scientific">Streptomyces lacrimifluminis</name>
    <dbReference type="NCBI Taxonomy" id="1500077"/>
    <lineage>
        <taxon>Bacteria</taxon>
        <taxon>Bacillati</taxon>
        <taxon>Actinomycetota</taxon>
        <taxon>Actinomycetes</taxon>
        <taxon>Kitasatosporales</taxon>
        <taxon>Streptomycetaceae</taxon>
        <taxon>Streptomyces</taxon>
    </lineage>
</organism>
<keyword evidence="3" id="KW-1185">Reference proteome</keyword>
<evidence type="ECO:0000313" key="2">
    <source>
        <dbReference type="EMBL" id="GGJ09712.1"/>
    </source>
</evidence>
<gene>
    <name evidence="2" type="ORF">GCM10012282_02910</name>
</gene>
<protein>
    <submittedName>
        <fullName evidence="2">Uncharacterized protein</fullName>
    </submittedName>
</protein>
<proteinExistence type="predicted"/>
<evidence type="ECO:0000313" key="3">
    <source>
        <dbReference type="Proteomes" id="UP000625682"/>
    </source>
</evidence>
<dbReference type="AlphaFoldDB" id="A0A917KEW5"/>